<feature type="region of interest" description="Disordered" evidence="1">
    <location>
        <begin position="82"/>
        <end position="124"/>
    </location>
</feature>
<sequence length="124" mass="14868">MPGNLKKKRNKKKKQNCFPCYYKYFFKARAITQRPRYYVQLFSPPVAFPPADVFNQPVLLTLTFIRNSSVYYFRARRDLFSSSPEKKKKKKKKEKDLERQKGKQGKYKNKRNAYSNNTLLNNKV</sequence>
<protein>
    <submittedName>
        <fullName evidence="2">Uncharacterized protein</fullName>
    </submittedName>
</protein>
<dbReference type="Proteomes" id="UP001430953">
    <property type="component" value="Unassembled WGS sequence"/>
</dbReference>
<proteinExistence type="predicted"/>
<evidence type="ECO:0000256" key="1">
    <source>
        <dbReference type="SAM" id="MobiDB-lite"/>
    </source>
</evidence>
<accession>A0AAW2GKZ7</accession>
<evidence type="ECO:0000313" key="2">
    <source>
        <dbReference type="EMBL" id="KAL0127167.1"/>
    </source>
</evidence>
<comment type="caution">
    <text evidence="2">The sequence shown here is derived from an EMBL/GenBank/DDBJ whole genome shotgun (WGS) entry which is preliminary data.</text>
</comment>
<feature type="compositionally biased region" description="Polar residues" evidence="1">
    <location>
        <begin position="112"/>
        <end position="124"/>
    </location>
</feature>
<gene>
    <name evidence="2" type="ORF">PUN28_005449</name>
</gene>
<feature type="compositionally biased region" description="Basic residues" evidence="1">
    <location>
        <begin position="102"/>
        <end position="111"/>
    </location>
</feature>
<organism evidence="2 3">
    <name type="scientific">Cardiocondyla obscurior</name>
    <dbReference type="NCBI Taxonomy" id="286306"/>
    <lineage>
        <taxon>Eukaryota</taxon>
        <taxon>Metazoa</taxon>
        <taxon>Ecdysozoa</taxon>
        <taxon>Arthropoda</taxon>
        <taxon>Hexapoda</taxon>
        <taxon>Insecta</taxon>
        <taxon>Pterygota</taxon>
        <taxon>Neoptera</taxon>
        <taxon>Endopterygota</taxon>
        <taxon>Hymenoptera</taxon>
        <taxon>Apocrita</taxon>
        <taxon>Aculeata</taxon>
        <taxon>Formicoidea</taxon>
        <taxon>Formicidae</taxon>
        <taxon>Myrmicinae</taxon>
        <taxon>Cardiocondyla</taxon>
    </lineage>
</organism>
<dbReference type="AlphaFoldDB" id="A0AAW2GKZ7"/>
<reference evidence="2 3" key="1">
    <citation type="submission" date="2023-03" db="EMBL/GenBank/DDBJ databases">
        <title>High recombination rates correlate with genetic variation in Cardiocondyla obscurior ants.</title>
        <authorList>
            <person name="Errbii M."/>
        </authorList>
    </citation>
    <scope>NUCLEOTIDE SEQUENCE [LARGE SCALE GENOMIC DNA]</scope>
    <source>
        <strain evidence="2">Alpha-2009</strain>
        <tissue evidence="2">Whole body</tissue>
    </source>
</reference>
<name>A0AAW2GKZ7_9HYME</name>
<evidence type="ECO:0000313" key="3">
    <source>
        <dbReference type="Proteomes" id="UP001430953"/>
    </source>
</evidence>
<keyword evidence="3" id="KW-1185">Reference proteome</keyword>
<dbReference type="EMBL" id="JADYXP020000004">
    <property type="protein sequence ID" value="KAL0127167.1"/>
    <property type="molecule type" value="Genomic_DNA"/>
</dbReference>